<feature type="region of interest" description="Disordered" evidence="1">
    <location>
        <begin position="45"/>
        <end position="80"/>
    </location>
</feature>
<protein>
    <submittedName>
        <fullName evidence="3">Uncharacterized protein</fullName>
    </submittedName>
</protein>
<feature type="compositionally biased region" description="Low complexity" evidence="1">
    <location>
        <begin position="67"/>
        <end position="80"/>
    </location>
</feature>
<keyword evidence="4" id="KW-1185">Reference proteome</keyword>
<evidence type="ECO:0000256" key="2">
    <source>
        <dbReference type="SAM" id="Phobius"/>
    </source>
</evidence>
<accession>A0A8R7Q322</accession>
<evidence type="ECO:0000313" key="4">
    <source>
        <dbReference type="Proteomes" id="UP000015106"/>
    </source>
</evidence>
<reference evidence="4" key="1">
    <citation type="journal article" date="2013" name="Nature">
        <title>Draft genome of the wheat A-genome progenitor Triticum urartu.</title>
        <authorList>
            <person name="Ling H.Q."/>
            <person name="Zhao S."/>
            <person name="Liu D."/>
            <person name="Wang J."/>
            <person name="Sun H."/>
            <person name="Zhang C."/>
            <person name="Fan H."/>
            <person name="Li D."/>
            <person name="Dong L."/>
            <person name="Tao Y."/>
            <person name="Gao C."/>
            <person name="Wu H."/>
            <person name="Li Y."/>
            <person name="Cui Y."/>
            <person name="Guo X."/>
            <person name="Zheng S."/>
            <person name="Wang B."/>
            <person name="Yu K."/>
            <person name="Liang Q."/>
            <person name="Yang W."/>
            <person name="Lou X."/>
            <person name="Chen J."/>
            <person name="Feng M."/>
            <person name="Jian J."/>
            <person name="Zhang X."/>
            <person name="Luo G."/>
            <person name="Jiang Y."/>
            <person name="Liu J."/>
            <person name="Wang Z."/>
            <person name="Sha Y."/>
            <person name="Zhang B."/>
            <person name="Wu H."/>
            <person name="Tang D."/>
            <person name="Shen Q."/>
            <person name="Xue P."/>
            <person name="Zou S."/>
            <person name="Wang X."/>
            <person name="Liu X."/>
            <person name="Wang F."/>
            <person name="Yang Y."/>
            <person name="An X."/>
            <person name="Dong Z."/>
            <person name="Zhang K."/>
            <person name="Zhang X."/>
            <person name="Luo M.C."/>
            <person name="Dvorak J."/>
            <person name="Tong Y."/>
            <person name="Wang J."/>
            <person name="Yang H."/>
            <person name="Li Z."/>
            <person name="Wang D."/>
            <person name="Zhang A."/>
            <person name="Wang J."/>
        </authorList>
    </citation>
    <scope>NUCLEOTIDE SEQUENCE</scope>
    <source>
        <strain evidence="4">cv. G1812</strain>
    </source>
</reference>
<evidence type="ECO:0000313" key="3">
    <source>
        <dbReference type="EnsemblPlants" id="TuG1812G0400000606.01.T05"/>
    </source>
</evidence>
<evidence type="ECO:0000256" key="1">
    <source>
        <dbReference type="SAM" id="MobiDB-lite"/>
    </source>
</evidence>
<reference evidence="3" key="3">
    <citation type="submission" date="2022-06" db="UniProtKB">
        <authorList>
            <consortium name="EnsemblPlants"/>
        </authorList>
    </citation>
    <scope>IDENTIFICATION</scope>
</reference>
<dbReference type="Gramene" id="TuG1812G0400000606.01.T05">
    <property type="protein sequence ID" value="TuG1812G0400000606.01.T05"/>
    <property type="gene ID" value="TuG1812G0400000606.01"/>
</dbReference>
<dbReference type="Proteomes" id="UP000015106">
    <property type="component" value="Chromosome 4"/>
</dbReference>
<reference evidence="3" key="2">
    <citation type="submission" date="2018-03" db="EMBL/GenBank/DDBJ databases">
        <title>The Triticum urartu genome reveals the dynamic nature of wheat genome evolution.</title>
        <authorList>
            <person name="Ling H."/>
            <person name="Ma B."/>
            <person name="Shi X."/>
            <person name="Liu H."/>
            <person name="Dong L."/>
            <person name="Sun H."/>
            <person name="Cao Y."/>
            <person name="Gao Q."/>
            <person name="Zheng S."/>
            <person name="Li Y."/>
            <person name="Yu Y."/>
            <person name="Du H."/>
            <person name="Qi M."/>
            <person name="Li Y."/>
            <person name="Yu H."/>
            <person name="Cui Y."/>
            <person name="Wang N."/>
            <person name="Chen C."/>
            <person name="Wu H."/>
            <person name="Zhao Y."/>
            <person name="Zhang J."/>
            <person name="Li Y."/>
            <person name="Zhou W."/>
            <person name="Zhang B."/>
            <person name="Hu W."/>
            <person name="Eijk M."/>
            <person name="Tang J."/>
            <person name="Witsenboer H."/>
            <person name="Zhao S."/>
            <person name="Li Z."/>
            <person name="Zhang A."/>
            <person name="Wang D."/>
            <person name="Liang C."/>
        </authorList>
    </citation>
    <scope>NUCLEOTIDE SEQUENCE [LARGE SCALE GENOMIC DNA]</scope>
    <source>
        <strain evidence="3">cv. G1812</strain>
    </source>
</reference>
<keyword evidence="2" id="KW-0812">Transmembrane</keyword>
<proteinExistence type="predicted"/>
<name>A0A8R7Q322_TRIUA</name>
<keyword evidence="2" id="KW-1133">Transmembrane helix</keyword>
<feature type="transmembrane region" description="Helical" evidence="2">
    <location>
        <begin position="145"/>
        <end position="167"/>
    </location>
</feature>
<sequence length="179" mass="18685">ATAVAATTATTALLSPPPCSSPVTELVAAALLSCLDVPVWRSSLSQRTATSAPRTQRRGCKGTGPTSWSGPSVQSQPSPGTLAFPPSHGAGCPPRGASDACGGHGVAAWFKGMPWLLPMLSVWTGQIQRWVHDCDIILRGRKTTVAFTVLGCAARLICIVLMCYFQVATSSARMGQAEF</sequence>
<dbReference type="AlphaFoldDB" id="A0A8R7Q322"/>
<dbReference type="EnsemblPlants" id="TuG1812G0400000606.01.T05">
    <property type="protein sequence ID" value="TuG1812G0400000606.01.T05"/>
    <property type="gene ID" value="TuG1812G0400000606.01"/>
</dbReference>
<feature type="compositionally biased region" description="Polar residues" evidence="1">
    <location>
        <begin position="45"/>
        <end position="54"/>
    </location>
</feature>
<keyword evidence="2" id="KW-0472">Membrane</keyword>
<organism evidence="3 4">
    <name type="scientific">Triticum urartu</name>
    <name type="common">Red wild einkorn</name>
    <name type="synonym">Crithodium urartu</name>
    <dbReference type="NCBI Taxonomy" id="4572"/>
    <lineage>
        <taxon>Eukaryota</taxon>
        <taxon>Viridiplantae</taxon>
        <taxon>Streptophyta</taxon>
        <taxon>Embryophyta</taxon>
        <taxon>Tracheophyta</taxon>
        <taxon>Spermatophyta</taxon>
        <taxon>Magnoliopsida</taxon>
        <taxon>Liliopsida</taxon>
        <taxon>Poales</taxon>
        <taxon>Poaceae</taxon>
        <taxon>BOP clade</taxon>
        <taxon>Pooideae</taxon>
        <taxon>Triticodae</taxon>
        <taxon>Triticeae</taxon>
        <taxon>Triticinae</taxon>
        <taxon>Triticum</taxon>
    </lineage>
</organism>